<keyword evidence="2" id="KW-1185">Reference proteome</keyword>
<proteinExistence type="predicted"/>
<gene>
    <name evidence="1" type="ORF">BDN72DRAFT_895187</name>
</gene>
<protein>
    <submittedName>
        <fullName evidence="1">Uncharacterized protein</fullName>
    </submittedName>
</protein>
<name>A0ACD3B1T8_9AGAR</name>
<sequence length="286" mass="32089">MYRIQHLRLTAICLDSEVEELLVQVAPNLTSFELNDCQLPSTPAFSGIHPRLQHLTLKNVAFLTPSSLITPNMTMLHIVRPMYPIHVDYLISLLPSLPNLTELAFVLCLASEDVVPPPQRLSLPSLQVLSLTEGRYNIVFGFLGCLDISRAAITVVCPGEFGWEMTDTDMDNFWTGFELLLREAQITLPIRRLELNRNHPNYTIDISSSPSQPQNSFQFPHQGLDDEATFTFISTIPLLDLETLIINDLPEDTLDYVIASTKLRSVTAPTGDHSLSCGQRAHHLRD</sequence>
<accession>A0ACD3B1T8</accession>
<dbReference type="EMBL" id="ML208291">
    <property type="protein sequence ID" value="TFK71934.1"/>
    <property type="molecule type" value="Genomic_DNA"/>
</dbReference>
<reference evidence="1 2" key="1">
    <citation type="journal article" date="2019" name="Nat. Ecol. Evol.">
        <title>Megaphylogeny resolves global patterns of mushroom evolution.</title>
        <authorList>
            <person name="Varga T."/>
            <person name="Krizsan K."/>
            <person name="Foldi C."/>
            <person name="Dima B."/>
            <person name="Sanchez-Garcia M."/>
            <person name="Sanchez-Ramirez S."/>
            <person name="Szollosi G.J."/>
            <person name="Szarkandi J.G."/>
            <person name="Papp V."/>
            <person name="Albert L."/>
            <person name="Andreopoulos W."/>
            <person name="Angelini C."/>
            <person name="Antonin V."/>
            <person name="Barry K.W."/>
            <person name="Bougher N.L."/>
            <person name="Buchanan P."/>
            <person name="Buyck B."/>
            <person name="Bense V."/>
            <person name="Catcheside P."/>
            <person name="Chovatia M."/>
            <person name="Cooper J."/>
            <person name="Damon W."/>
            <person name="Desjardin D."/>
            <person name="Finy P."/>
            <person name="Geml J."/>
            <person name="Haridas S."/>
            <person name="Hughes K."/>
            <person name="Justo A."/>
            <person name="Karasinski D."/>
            <person name="Kautmanova I."/>
            <person name="Kiss B."/>
            <person name="Kocsube S."/>
            <person name="Kotiranta H."/>
            <person name="LaButti K.M."/>
            <person name="Lechner B.E."/>
            <person name="Liimatainen K."/>
            <person name="Lipzen A."/>
            <person name="Lukacs Z."/>
            <person name="Mihaltcheva S."/>
            <person name="Morgado L.N."/>
            <person name="Niskanen T."/>
            <person name="Noordeloos M.E."/>
            <person name="Ohm R.A."/>
            <person name="Ortiz-Santana B."/>
            <person name="Ovrebo C."/>
            <person name="Racz N."/>
            <person name="Riley R."/>
            <person name="Savchenko A."/>
            <person name="Shiryaev A."/>
            <person name="Soop K."/>
            <person name="Spirin V."/>
            <person name="Szebenyi C."/>
            <person name="Tomsovsky M."/>
            <person name="Tulloss R.E."/>
            <person name="Uehling J."/>
            <person name="Grigoriev I.V."/>
            <person name="Vagvolgyi C."/>
            <person name="Papp T."/>
            <person name="Martin F.M."/>
            <person name="Miettinen O."/>
            <person name="Hibbett D.S."/>
            <person name="Nagy L.G."/>
        </authorList>
    </citation>
    <scope>NUCLEOTIDE SEQUENCE [LARGE SCALE GENOMIC DNA]</scope>
    <source>
        <strain evidence="1 2">NL-1719</strain>
    </source>
</reference>
<evidence type="ECO:0000313" key="1">
    <source>
        <dbReference type="EMBL" id="TFK71934.1"/>
    </source>
</evidence>
<evidence type="ECO:0000313" key="2">
    <source>
        <dbReference type="Proteomes" id="UP000308600"/>
    </source>
</evidence>
<dbReference type="Proteomes" id="UP000308600">
    <property type="component" value="Unassembled WGS sequence"/>
</dbReference>
<organism evidence="1 2">
    <name type="scientific">Pluteus cervinus</name>
    <dbReference type="NCBI Taxonomy" id="181527"/>
    <lineage>
        <taxon>Eukaryota</taxon>
        <taxon>Fungi</taxon>
        <taxon>Dikarya</taxon>
        <taxon>Basidiomycota</taxon>
        <taxon>Agaricomycotina</taxon>
        <taxon>Agaricomycetes</taxon>
        <taxon>Agaricomycetidae</taxon>
        <taxon>Agaricales</taxon>
        <taxon>Pluteineae</taxon>
        <taxon>Pluteaceae</taxon>
        <taxon>Pluteus</taxon>
    </lineage>
</organism>